<keyword evidence="7" id="KW-1185">Reference proteome</keyword>
<evidence type="ECO:0000313" key="6">
    <source>
        <dbReference type="EMBL" id="GAA2404933.1"/>
    </source>
</evidence>
<evidence type="ECO:0000256" key="3">
    <source>
        <dbReference type="ARBA" id="ARBA00023125"/>
    </source>
</evidence>
<feature type="domain" description="LysR substrate-binding" evidence="5">
    <location>
        <begin position="2"/>
        <end position="151"/>
    </location>
</feature>
<dbReference type="Gene3D" id="3.40.190.10">
    <property type="entry name" value="Periplasmic binding protein-like II"/>
    <property type="match status" value="2"/>
</dbReference>
<evidence type="ECO:0000256" key="1">
    <source>
        <dbReference type="ARBA" id="ARBA00009437"/>
    </source>
</evidence>
<evidence type="ECO:0000313" key="7">
    <source>
        <dbReference type="Proteomes" id="UP001501231"/>
    </source>
</evidence>
<dbReference type="Pfam" id="PF03466">
    <property type="entry name" value="LysR_substrate"/>
    <property type="match status" value="1"/>
</dbReference>
<proteinExistence type="inferred from homology"/>
<accession>A0ABN3IJ52</accession>
<dbReference type="PANTHER" id="PTHR30346:SF0">
    <property type="entry name" value="HCA OPERON TRANSCRIPTIONAL ACTIVATOR HCAR"/>
    <property type="match status" value="1"/>
</dbReference>
<sequence length="157" mass="17176">MDVLVSWLPVEEPDLTVGPALFTEPRVLLAATGHELAGRGSVSLEALGDFGVLRPSTALPDYWEDAFVPFETPSGRPIERGPAVREMDDILTIVGTGEAVHHLGAHAARYYARPGVLYLPLRDTPRLRWGLVWRSDAETEPIRALARVARDLGTAEL</sequence>
<evidence type="ECO:0000256" key="2">
    <source>
        <dbReference type="ARBA" id="ARBA00023015"/>
    </source>
</evidence>
<evidence type="ECO:0000259" key="5">
    <source>
        <dbReference type="Pfam" id="PF03466"/>
    </source>
</evidence>
<dbReference type="Proteomes" id="UP001501231">
    <property type="component" value="Unassembled WGS sequence"/>
</dbReference>
<evidence type="ECO:0000256" key="4">
    <source>
        <dbReference type="ARBA" id="ARBA00023163"/>
    </source>
</evidence>
<protein>
    <recommendedName>
        <fullName evidence="5">LysR substrate-binding domain-containing protein</fullName>
    </recommendedName>
</protein>
<keyword evidence="3" id="KW-0238">DNA-binding</keyword>
<organism evidence="6 7">
    <name type="scientific">Actinomadura vinacea</name>
    <dbReference type="NCBI Taxonomy" id="115336"/>
    <lineage>
        <taxon>Bacteria</taxon>
        <taxon>Bacillati</taxon>
        <taxon>Actinomycetota</taxon>
        <taxon>Actinomycetes</taxon>
        <taxon>Streptosporangiales</taxon>
        <taxon>Thermomonosporaceae</taxon>
        <taxon>Actinomadura</taxon>
    </lineage>
</organism>
<keyword evidence="2" id="KW-0805">Transcription regulation</keyword>
<name>A0ABN3IJ52_9ACTN</name>
<dbReference type="InterPro" id="IPR005119">
    <property type="entry name" value="LysR_subst-bd"/>
</dbReference>
<comment type="caution">
    <text evidence="6">The sequence shown here is derived from an EMBL/GenBank/DDBJ whole genome shotgun (WGS) entry which is preliminary data.</text>
</comment>
<dbReference type="PANTHER" id="PTHR30346">
    <property type="entry name" value="TRANSCRIPTIONAL DUAL REGULATOR HCAR-RELATED"/>
    <property type="match status" value="1"/>
</dbReference>
<reference evidence="6 7" key="1">
    <citation type="journal article" date="2019" name="Int. J. Syst. Evol. Microbiol.">
        <title>The Global Catalogue of Microorganisms (GCM) 10K type strain sequencing project: providing services to taxonomists for standard genome sequencing and annotation.</title>
        <authorList>
            <consortium name="The Broad Institute Genomics Platform"/>
            <consortium name="The Broad Institute Genome Sequencing Center for Infectious Disease"/>
            <person name="Wu L."/>
            <person name="Ma J."/>
        </authorList>
    </citation>
    <scope>NUCLEOTIDE SEQUENCE [LARGE SCALE GENOMIC DNA]</scope>
    <source>
        <strain evidence="6 7">JCM 3325</strain>
    </source>
</reference>
<dbReference type="EMBL" id="BAAARW010000003">
    <property type="protein sequence ID" value="GAA2404933.1"/>
    <property type="molecule type" value="Genomic_DNA"/>
</dbReference>
<gene>
    <name evidence="6" type="ORF">GCM10010191_10850</name>
</gene>
<keyword evidence="4" id="KW-0804">Transcription</keyword>
<dbReference type="SUPFAM" id="SSF53850">
    <property type="entry name" value="Periplasmic binding protein-like II"/>
    <property type="match status" value="1"/>
</dbReference>
<comment type="similarity">
    <text evidence="1">Belongs to the LysR transcriptional regulatory family.</text>
</comment>